<keyword evidence="2" id="KW-1133">Transmembrane helix</keyword>
<sequence length="507" mass="57896">MSKKCGSCGTLYDGWECPHCSLENQLEETEADFEAKVNELKADFEADVNTLSDSLKEHVGDLADKIEDRIEESQAEIEASLEDAVKKQRESIKNADQLQAESKIENSIGLIKSGLYDKAIDILTNAISLDKKNIFAYIYIFDAYEKKGQNTKAEEYISEAIGLLRYGGNGKNPLIHASVLLRLVTGHLSLLPNFVSVLNINVEKWRLNVPASRTQELCLNAIEICVILASNNLYEPARRISNHLVKELCPQVQTEEGYAVQALPLLVNPYKVIEKTALQVLHQHRYFNNIDFLEVWKKSGLHQSTKEISLNFLKFEMEHYQEQSSKQFLDDMLAHNLPCALFCFTEAINYEENKKTVDYIDDFFNMFSYKYRKKIIEHFVFFKNSGNFHDTTIELLCQKLLEKLNESKSLIYHDLEIEAEQIAKKEGESTYGGKGTFIGWTIGIVSWCIFITIMPSFWFISLIISVVLSSLAGHSFTNSKKSELKLEKLNALLKNEESLLRNFEKSS</sequence>
<evidence type="ECO:0000256" key="2">
    <source>
        <dbReference type="SAM" id="Phobius"/>
    </source>
</evidence>
<gene>
    <name evidence="3" type="ORF">COX91_02245</name>
</gene>
<feature type="coiled-coil region" evidence="1">
    <location>
        <begin position="23"/>
        <end position="101"/>
    </location>
</feature>
<feature type="transmembrane region" description="Helical" evidence="2">
    <location>
        <begin position="444"/>
        <end position="472"/>
    </location>
</feature>
<dbReference type="InterPro" id="IPR011990">
    <property type="entry name" value="TPR-like_helical_dom_sf"/>
</dbReference>
<evidence type="ECO:0000313" key="4">
    <source>
        <dbReference type="Proteomes" id="UP000230081"/>
    </source>
</evidence>
<dbReference type="Proteomes" id="UP000230081">
    <property type="component" value="Unassembled WGS sequence"/>
</dbReference>
<dbReference type="AlphaFoldDB" id="A0A2M7UVW4"/>
<comment type="caution">
    <text evidence="3">The sequence shown here is derived from an EMBL/GenBank/DDBJ whole genome shotgun (WGS) entry which is preliminary data.</text>
</comment>
<accession>A0A2M7UVW4</accession>
<feature type="coiled-coil region" evidence="1">
    <location>
        <begin position="479"/>
        <end position="506"/>
    </location>
</feature>
<dbReference type="EMBL" id="PFPA01000053">
    <property type="protein sequence ID" value="PIZ88057.1"/>
    <property type="molecule type" value="Genomic_DNA"/>
</dbReference>
<dbReference type="SUPFAM" id="SSF48452">
    <property type="entry name" value="TPR-like"/>
    <property type="match status" value="1"/>
</dbReference>
<organism evidence="3 4">
    <name type="scientific">Candidatus Nealsonbacteria bacterium CG_4_10_14_0_2_um_filter_39_15</name>
    <dbReference type="NCBI Taxonomy" id="1974681"/>
    <lineage>
        <taxon>Bacteria</taxon>
        <taxon>Candidatus Nealsoniibacteriota</taxon>
    </lineage>
</organism>
<keyword evidence="2" id="KW-0472">Membrane</keyword>
<keyword evidence="2" id="KW-0812">Transmembrane</keyword>
<reference evidence="4" key="1">
    <citation type="submission" date="2017-09" db="EMBL/GenBank/DDBJ databases">
        <title>Depth-based differentiation of microbial function through sediment-hosted aquifers and enrichment of novel symbionts in the deep terrestrial subsurface.</title>
        <authorList>
            <person name="Probst A.J."/>
            <person name="Ladd B."/>
            <person name="Jarett J.K."/>
            <person name="Geller-Mcgrath D.E."/>
            <person name="Sieber C.M.K."/>
            <person name="Emerson J.B."/>
            <person name="Anantharaman K."/>
            <person name="Thomas B.C."/>
            <person name="Malmstrom R."/>
            <person name="Stieglmeier M."/>
            <person name="Klingl A."/>
            <person name="Woyke T."/>
            <person name="Ryan C.M."/>
            <person name="Banfield J.F."/>
        </authorList>
    </citation>
    <scope>NUCLEOTIDE SEQUENCE [LARGE SCALE GENOMIC DNA]</scope>
</reference>
<keyword evidence="1" id="KW-0175">Coiled coil</keyword>
<proteinExistence type="predicted"/>
<evidence type="ECO:0000313" key="3">
    <source>
        <dbReference type="EMBL" id="PIZ88057.1"/>
    </source>
</evidence>
<dbReference type="Gene3D" id="1.20.120.20">
    <property type="entry name" value="Apolipoprotein"/>
    <property type="match status" value="1"/>
</dbReference>
<name>A0A2M7UVW4_9BACT</name>
<protein>
    <submittedName>
        <fullName evidence="3">Uncharacterized protein</fullName>
    </submittedName>
</protein>
<evidence type="ECO:0000256" key="1">
    <source>
        <dbReference type="SAM" id="Coils"/>
    </source>
</evidence>
<dbReference type="Gene3D" id="1.25.40.10">
    <property type="entry name" value="Tetratricopeptide repeat domain"/>
    <property type="match status" value="1"/>
</dbReference>